<evidence type="ECO:0000256" key="9">
    <source>
        <dbReference type="RuleBase" id="RU004326"/>
    </source>
</evidence>
<dbReference type="CDD" id="cd05799">
    <property type="entry name" value="PGM2"/>
    <property type="match status" value="1"/>
</dbReference>
<dbReference type="InterPro" id="IPR005844">
    <property type="entry name" value="A-D-PHexomutase_a/b/a-I"/>
</dbReference>
<dbReference type="AlphaFoldDB" id="A0A9D2H1C0"/>
<dbReference type="InterPro" id="IPR005845">
    <property type="entry name" value="A-D-PHexomutase_a/b/a-II"/>
</dbReference>
<dbReference type="InterPro" id="IPR005843">
    <property type="entry name" value="A-D-PHexomutase_C"/>
</dbReference>
<dbReference type="GO" id="GO:0008973">
    <property type="term" value="F:phosphopentomutase activity"/>
    <property type="evidence" value="ECO:0007669"/>
    <property type="project" value="TreeGrafter"/>
</dbReference>
<evidence type="ECO:0000313" key="15">
    <source>
        <dbReference type="Proteomes" id="UP000824221"/>
    </source>
</evidence>
<evidence type="ECO:0000259" key="10">
    <source>
        <dbReference type="Pfam" id="PF00408"/>
    </source>
</evidence>
<dbReference type="InterPro" id="IPR016066">
    <property type="entry name" value="A-D-PHexomutase_CS"/>
</dbReference>
<dbReference type="Gene3D" id="3.30.310.50">
    <property type="entry name" value="Alpha-D-phosphohexomutase, C-terminal domain"/>
    <property type="match status" value="1"/>
</dbReference>
<comment type="catalytic activity">
    <reaction evidence="1">
        <text>alpha-D-glucose 1-phosphate = alpha-D-glucose 6-phosphate</text>
        <dbReference type="Rhea" id="RHEA:23536"/>
        <dbReference type="ChEBI" id="CHEBI:58225"/>
        <dbReference type="ChEBI" id="CHEBI:58601"/>
        <dbReference type="EC" id="5.4.2.2"/>
    </reaction>
</comment>
<dbReference type="GO" id="GO:0000287">
    <property type="term" value="F:magnesium ion binding"/>
    <property type="evidence" value="ECO:0007669"/>
    <property type="project" value="InterPro"/>
</dbReference>
<dbReference type="Pfam" id="PF00408">
    <property type="entry name" value="PGM_PMM_IV"/>
    <property type="match status" value="1"/>
</dbReference>
<evidence type="ECO:0000259" key="13">
    <source>
        <dbReference type="Pfam" id="PF02880"/>
    </source>
</evidence>
<feature type="domain" description="Alpha-D-phosphohexomutase alpha/beta/alpha" evidence="12">
    <location>
        <begin position="206"/>
        <end position="313"/>
    </location>
</feature>
<keyword evidence="5" id="KW-0597">Phosphoprotein</keyword>
<dbReference type="InterPro" id="IPR036900">
    <property type="entry name" value="A-D-PHexomutase_C_sf"/>
</dbReference>
<accession>A0A9D2H1C0</accession>
<dbReference type="Pfam" id="PF02879">
    <property type="entry name" value="PGM_PMM_II"/>
    <property type="match status" value="1"/>
</dbReference>
<sequence length="571" mass="63405">MSYRENYQSWLNDARLPEACREELLAIKDDEKAIEYRFGGELEFGTAGMRGIIGCGMNMMNVFTVMRATQGLSMYIKTLSPEEQARGVVISYDTRRNSRLFAEKAASVLAKNGIKAYLFDDVHPVPMLSYAVRYLKTIAGIMITASHNPKEYNGYKVYGEDGAQMSPEATAIVVKYIEEIKDYLSVTGDDKSPLIQSVPKEVDETYIQELSKLTLSKEAVEKCGKDLKLVYTPVHGSGYVPVMTILKKLGINVTVVEEQTVKDTEFSTVKVPNPEFKETLSMGIDLANKIKADVVFGTDPDSDRLGVAVKDDKGEFIALSGNQVGILLLDYILTRLKEENALPKNAAVVKSFVSTGMAKAICDDFGVAMFETPVGFKFIGEKIKQWEQDGSHTYVFGFEESCGYLRGTHARDKDAVVASMLCAEMVCYYTYIGKTVWGRLQEIYAKYGFVLDKNISIQYSGLNAMKEMNAVVDALKTHKVEAFGSLEVEAVRDYSSSVRRDREGKESHIDIPKCNCVYYELSGGSFVCVRPSGTEPKLKIYFSIRAKDEAAAEAELKKCKASVEALLASVK</sequence>
<keyword evidence="7 9" id="KW-0460">Magnesium</keyword>
<feature type="domain" description="Alpha-D-phosphohexomutase alpha/beta/alpha" evidence="11">
    <location>
        <begin position="43"/>
        <end position="182"/>
    </location>
</feature>
<reference evidence="14" key="1">
    <citation type="journal article" date="2021" name="PeerJ">
        <title>Extensive microbial diversity within the chicken gut microbiome revealed by metagenomics and culture.</title>
        <authorList>
            <person name="Gilroy R."/>
            <person name="Ravi A."/>
            <person name="Getino M."/>
            <person name="Pursley I."/>
            <person name="Horton D.L."/>
            <person name="Alikhan N.F."/>
            <person name="Baker D."/>
            <person name="Gharbi K."/>
            <person name="Hall N."/>
            <person name="Watson M."/>
            <person name="Adriaenssens E.M."/>
            <person name="Foster-Nyarko E."/>
            <person name="Jarju S."/>
            <person name="Secka A."/>
            <person name="Antonio M."/>
            <person name="Oren A."/>
            <person name="Chaudhuri R.R."/>
            <person name="La Ragione R."/>
            <person name="Hildebrand F."/>
            <person name="Pallen M.J."/>
        </authorList>
    </citation>
    <scope>NUCLEOTIDE SEQUENCE</scope>
    <source>
        <strain evidence="14">CHK156-179</strain>
    </source>
</reference>
<dbReference type="Pfam" id="PF02880">
    <property type="entry name" value="PGM_PMM_III"/>
    <property type="match status" value="1"/>
</dbReference>
<dbReference type="SUPFAM" id="SSF53738">
    <property type="entry name" value="Phosphoglucomutase, first 3 domains"/>
    <property type="match status" value="3"/>
</dbReference>
<dbReference type="SUPFAM" id="SSF55957">
    <property type="entry name" value="Phosphoglucomutase, C-terminal domain"/>
    <property type="match status" value="1"/>
</dbReference>
<reference evidence="14" key="2">
    <citation type="submission" date="2021-04" db="EMBL/GenBank/DDBJ databases">
        <authorList>
            <person name="Gilroy R."/>
        </authorList>
    </citation>
    <scope>NUCLEOTIDE SEQUENCE</scope>
    <source>
        <strain evidence="14">CHK156-179</strain>
    </source>
</reference>
<dbReference type="PROSITE" id="PS00710">
    <property type="entry name" value="PGM_PMM"/>
    <property type="match status" value="1"/>
</dbReference>
<evidence type="ECO:0000256" key="8">
    <source>
        <dbReference type="ARBA" id="ARBA00023235"/>
    </source>
</evidence>
<dbReference type="EC" id="5.4.2.2" evidence="4"/>
<comment type="cofactor">
    <cofactor evidence="2">
        <name>Mg(2+)</name>
        <dbReference type="ChEBI" id="CHEBI:18420"/>
    </cofactor>
</comment>
<evidence type="ECO:0000259" key="12">
    <source>
        <dbReference type="Pfam" id="PF02879"/>
    </source>
</evidence>
<dbReference type="PANTHER" id="PTHR45745:SF1">
    <property type="entry name" value="PHOSPHOGLUCOMUTASE 2B-RELATED"/>
    <property type="match status" value="1"/>
</dbReference>
<evidence type="ECO:0000313" key="14">
    <source>
        <dbReference type="EMBL" id="HJA02803.1"/>
    </source>
</evidence>
<evidence type="ECO:0000259" key="11">
    <source>
        <dbReference type="Pfam" id="PF02878"/>
    </source>
</evidence>
<dbReference type="Proteomes" id="UP000824221">
    <property type="component" value="Unassembled WGS sequence"/>
</dbReference>
<keyword evidence="8" id="KW-0413">Isomerase</keyword>
<name>A0A9D2H1C0_9FIRM</name>
<dbReference type="EMBL" id="DXAJ01000082">
    <property type="protein sequence ID" value="HJA02803.1"/>
    <property type="molecule type" value="Genomic_DNA"/>
</dbReference>
<comment type="caution">
    <text evidence="14">The sequence shown here is derived from an EMBL/GenBank/DDBJ whole genome shotgun (WGS) entry which is preliminary data.</text>
</comment>
<dbReference type="Gene3D" id="3.40.120.10">
    <property type="entry name" value="Alpha-D-Glucose-1,6-Bisphosphate, subunit A, domain 3"/>
    <property type="match status" value="3"/>
</dbReference>
<dbReference type="InterPro" id="IPR016055">
    <property type="entry name" value="A-D-PHexomutase_a/b/a-I/II/III"/>
</dbReference>
<organism evidence="14 15">
    <name type="scientific">Candidatus Gallimonas gallistercoris</name>
    <dbReference type="NCBI Taxonomy" id="2838602"/>
    <lineage>
        <taxon>Bacteria</taxon>
        <taxon>Bacillati</taxon>
        <taxon>Bacillota</taxon>
        <taxon>Clostridia</taxon>
        <taxon>Candidatus Gallimonas</taxon>
    </lineage>
</organism>
<evidence type="ECO:0000256" key="5">
    <source>
        <dbReference type="ARBA" id="ARBA00022553"/>
    </source>
</evidence>
<dbReference type="InterPro" id="IPR005846">
    <property type="entry name" value="A-D-PHexomutase_a/b/a-III"/>
</dbReference>
<evidence type="ECO:0000256" key="6">
    <source>
        <dbReference type="ARBA" id="ARBA00022723"/>
    </source>
</evidence>
<comment type="similarity">
    <text evidence="3 9">Belongs to the phosphohexose mutase family.</text>
</comment>
<evidence type="ECO:0000256" key="3">
    <source>
        <dbReference type="ARBA" id="ARBA00010231"/>
    </source>
</evidence>
<evidence type="ECO:0000256" key="1">
    <source>
        <dbReference type="ARBA" id="ARBA00000443"/>
    </source>
</evidence>
<gene>
    <name evidence="14" type="ORF">H9797_05440</name>
</gene>
<evidence type="ECO:0000256" key="7">
    <source>
        <dbReference type="ARBA" id="ARBA00022842"/>
    </source>
</evidence>
<keyword evidence="6 9" id="KW-0479">Metal-binding</keyword>
<feature type="domain" description="Alpha-D-phosphohexomutase C-terminal" evidence="10">
    <location>
        <begin position="523"/>
        <end position="552"/>
    </location>
</feature>
<dbReference type="GO" id="GO:0005975">
    <property type="term" value="P:carbohydrate metabolic process"/>
    <property type="evidence" value="ECO:0007669"/>
    <property type="project" value="InterPro"/>
</dbReference>
<feature type="domain" description="Alpha-D-phosphohexomutase alpha/beta/alpha" evidence="13">
    <location>
        <begin position="321"/>
        <end position="447"/>
    </location>
</feature>
<dbReference type="PANTHER" id="PTHR45745">
    <property type="entry name" value="PHOSPHOMANNOMUTASE 45A"/>
    <property type="match status" value="1"/>
</dbReference>
<protein>
    <recommendedName>
        <fullName evidence="4">phosphoglucomutase (alpha-D-glucose-1,6-bisphosphate-dependent)</fullName>
        <ecNumber evidence="4">5.4.2.2</ecNumber>
    </recommendedName>
</protein>
<evidence type="ECO:0000256" key="4">
    <source>
        <dbReference type="ARBA" id="ARBA00012728"/>
    </source>
</evidence>
<dbReference type="GO" id="GO:0006166">
    <property type="term" value="P:purine ribonucleoside salvage"/>
    <property type="evidence" value="ECO:0007669"/>
    <property type="project" value="TreeGrafter"/>
</dbReference>
<evidence type="ECO:0000256" key="2">
    <source>
        <dbReference type="ARBA" id="ARBA00001946"/>
    </source>
</evidence>
<dbReference type="Pfam" id="PF02878">
    <property type="entry name" value="PGM_PMM_I"/>
    <property type="match status" value="1"/>
</dbReference>
<proteinExistence type="inferred from homology"/>